<reference evidence="2 3" key="1">
    <citation type="submission" date="2015-07" db="EMBL/GenBank/DDBJ databases">
        <title>Whole genome sequencing of Bosea vaviloviae isolated from cave pool.</title>
        <authorList>
            <person name="Tan N.E.H."/>
            <person name="Lee Y.P."/>
            <person name="Gan H.M."/>
            <person name="Barton H."/>
            <person name="Savka M.A."/>
        </authorList>
    </citation>
    <scope>NUCLEOTIDE SEQUENCE [LARGE SCALE GENOMIC DNA]</scope>
    <source>
        <strain evidence="2 3">SD260</strain>
    </source>
</reference>
<accession>A0A0N0MBV2</accession>
<comment type="caution">
    <text evidence="2">The sequence shown here is derived from an EMBL/GenBank/DDBJ whole genome shotgun (WGS) entry which is preliminary data.</text>
</comment>
<dbReference type="AlphaFoldDB" id="A0A0N0MBV2"/>
<evidence type="ECO:0000313" key="2">
    <source>
        <dbReference type="EMBL" id="KPH81397.1"/>
    </source>
</evidence>
<name>A0A0N0MBV2_9HYPH</name>
<keyword evidence="3" id="KW-1185">Reference proteome</keyword>
<evidence type="ECO:0000313" key="3">
    <source>
        <dbReference type="Proteomes" id="UP000037822"/>
    </source>
</evidence>
<dbReference type="EMBL" id="LGSZ01000029">
    <property type="protein sequence ID" value="KPH81397.1"/>
    <property type="molecule type" value="Genomic_DNA"/>
</dbReference>
<dbReference type="SUPFAM" id="SSF58113">
    <property type="entry name" value="Apolipoprotein A-I"/>
    <property type="match status" value="1"/>
</dbReference>
<protein>
    <submittedName>
        <fullName evidence="2">Uncharacterized protein</fullName>
    </submittedName>
</protein>
<proteinExistence type="predicted"/>
<dbReference type="PATRIC" id="fig|1526658.3.peg.2760"/>
<organism evidence="2 3">
    <name type="scientific">Bosea vaviloviae</name>
    <dbReference type="NCBI Taxonomy" id="1526658"/>
    <lineage>
        <taxon>Bacteria</taxon>
        <taxon>Pseudomonadati</taxon>
        <taxon>Pseudomonadota</taxon>
        <taxon>Alphaproteobacteria</taxon>
        <taxon>Hyphomicrobiales</taxon>
        <taxon>Boseaceae</taxon>
        <taxon>Bosea</taxon>
    </lineage>
</organism>
<keyword evidence="1" id="KW-0175">Coiled coil</keyword>
<feature type="coiled-coil region" evidence="1">
    <location>
        <begin position="18"/>
        <end position="81"/>
    </location>
</feature>
<feature type="coiled-coil region" evidence="1">
    <location>
        <begin position="112"/>
        <end position="168"/>
    </location>
</feature>
<dbReference type="OrthoDB" id="6859560at2"/>
<dbReference type="Proteomes" id="UP000037822">
    <property type="component" value="Unassembled WGS sequence"/>
</dbReference>
<evidence type="ECO:0000256" key="1">
    <source>
        <dbReference type="SAM" id="Coils"/>
    </source>
</evidence>
<gene>
    <name evidence="2" type="ORF">AE618_08680</name>
</gene>
<sequence length="202" mass="22374">MSNQSYAHETIAWAKQRLDDADTIVSEVEKTAETLQDDVRKEADAALARLRVSRGKIQEIYDRLRAEAASAKEGAEQIQGALEAEWIEVESALQSYLSAARDRADTVRGVVAARAQTQRRSWEASLQEIRDRAADAVETARGELDAAIKRLSDEAEKFQARIGDAKDAGDESWEAVKSGVAEAKAVHDRTIQRIKDAFSKLF</sequence>